<dbReference type="Proteomes" id="UP001459204">
    <property type="component" value="Unassembled WGS sequence"/>
</dbReference>
<sequence length="59" mass="6539">MIADGYFIEEIGGMGLLAAYGMDEPGAVSNCRWYNHLTRGRRVFRVVLRVQGITAVIHG</sequence>
<dbReference type="RefSeq" id="WP_341725595.1">
    <property type="nucleotide sequence ID" value="NZ_JBBWWT010000003.1"/>
</dbReference>
<evidence type="ECO:0000313" key="1">
    <source>
        <dbReference type="EMBL" id="MEL1264412.1"/>
    </source>
</evidence>
<accession>A0ABU9IZK3</accession>
<organism evidence="1 2">
    <name type="scientific">Pseudoxanthomonas putridarboris</name>
    <dbReference type="NCBI Taxonomy" id="752605"/>
    <lineage>
        <taxon>Bacteria</taxon>
        <taxon>Pseudomonadati</taxon>
        <taxon>Pseudomonadota</taxon>
        <taxon>Gammaproteobacteria</taxon>
        <taxon>Lysobacterales</taxon>
        <taxon>Lysobacteraceae</taxon>
        <taxon>Pseudoxanthomonas</taxon>
    </lineage>
</organism>
<protein>
    <submittedName>
        <fullName evidence="1">Uncharacterized protein</fullName>
    </submittedName>
</protein>
<reference evidence="1 2" key="1">
    <citation type="submission" date="2024-04" db="EMBL/GenBank/DDBJ databases">
        <title>Draft genome sequence of Pseudoxanthomonas putridarboris WD12.</title>
        <authorList>
            <person name="Oh J."/>
        </authorList>
    </citation>
    <scope>NUCLEOTIDE SEQUENCE [LARGE SCALE GENOMIC DNA]</scope>
    <source>
        <strain evidence="1 2">WD12</strain>
    </source>
</reference>
<keyword evidence="2" id="KW-1185">Reference proteome</keyword>
<comment type="caution">
    <text evidence="1">The sequence shown here is derived from an EMBL/GenBank/DDBJ whole genome shotgun (WGS) entry which is preliminary data.</text>
</comment>
<name>A0ABU9IZK3_9GAMM</name>
<dbReference type="EMBL" id="JBBWWT010000003">
    <property type="protein sequence ID" value="MEL1264412.1"/>
    <property type="molecule type" value="Genomic_DNA"/>
</dbReference>
<evidence type="ECO:0000313" key="2">
    <source>
        <dbReference type="Proteomes" id="UP001459204"/>
    </source>
</evidence>
<proteinExistence type="predicted"/>
<gene>
    <name evidence="1" type="ORF">AAD027_08525</name>
</gene>